<evidence type="ECO:0000313" key="1">
    <source>
        <dbReference type="EMBL" id="MCX3265926.1"/>
    </source>
</evidence>
<comment type="caution">
    <text evidence="1">The sequence shown here is derived from an EMBL/GenBank/DDBJ whole genome shotgun (WGS) entry which is preliminary data.</text>
</comment>
<dbReference type="Pfam" id="PF22000">
    <property type="entry name" value="DUF6929"/>
    <property type="match status" value="1"/>
</dbReference>
<dbReference type="Proteomes" id="UP001142592">
    <property type="component" value="Unassembled WGS sequence"/>
</dbReference>
<dbReference type="AlphaFoldDB" id="A0A9X3DH43"/>
<reference evidence="1" key="1">
    <citation type="submission" date="2022-11" db="EMBL/GenBank/DDBJ databases">
        <authorList>
            <person name="Graham C."/>
            <person name="Newman J.D."/>
        </authorList>
    </citation>
    <scope>NUCLEOTIDE SEQUENCE</scope>
    <source>
        <strain evidence="1">DSM 19486</strain>
    </source>
</reference>
<gene>
    <name evidence="1" type="ORF">OQZ29_14305</name>
</gene>
<organism evidence="1 2">
    <name type="scientific">Pedobacter agri</name>
    <dbReference type="NCBI Taxonomy" id="454586"/>
    <lineage>
        <taxon>Bacteria</taxon>
        <taxon>Pseudomonadati</taxon>
        <taxon>Bacteroidota</taxon>
        <taxon>Sphingobacteriia</taxon>
        <taxon>Sphingobacteriales</taxon>
        <taxon>Sphingobacteriaceae</taxon>
        <taxon>Pedobacter</taxon>
    </lineage>
</organism>
<sequence>MHSVHLEIFREIQGIGSASGIIYQPNLLYIIGDNSGFLNEYNIKDYKLRKIQILSGDKVQGLENISKAQKPDFEVVCQYANQFYILGSGSTAKRNSLIELEPKSGRIVSKDLTDTYRKMKAIANLDDDNLNIEGAVFTGKDWVLFNRGNGSDGKNGTFRIFDEDLAEATNIEFKPIRLPNINHVESTFTDAVMVNDAIFFISTAEDTKSTYADGEILGSFIGSIDLKSLKLNFSHRISGSHKFEGISLYQKASSGVEFLLCEDRDTAELKTVIYKIGLSI</sequence>
<evidence type="ECO:0000313" key="2">
    <source>
        <dbReference type="Proteomes" id="UP001142592"/>
    </source>
</evidence>
<dbReference type="InterPro" id="IPR053851">
    <property type="entry name" value="DUF6929"/>
</dbReference>
<keyword evidence="2" id="KW-1185">Reference proteome</keyword>
<name>A0A9X3DH43_9SPHI</name>
<accession>A0A9X3DH43</accession>
<protein>
    <submittedName>
        <fullName evidence="1">Uncharacterized protein</fullName>
    </submittedName>
</protein>
<dbReference type="EMBL" id="JAPJUH010000004">
    <property type="protein sequence ID" value="MCX3265926.1"/>
    <property type="molecule type" value="Genomic_DNA"/>
</dbReference>
<dbReference type="RefSeq" id="WP_010601297.1">
    <property type="nucleotide sequence ID" value="NZ_JAPJUH010000004.1"/>
</dbReference>
<proteinExistence type="predicted"/>